<dbReference type="PROSITE" id="PS51192">
    <property type="entry name" value="HELICASE_ATP_BIND_1"/>
    <property type="match status" value="1"/>
</dbReference>
<dbReference type="GO" id="GO:0016887">
    <property type="term" value="F:ATP hydrolysis activity"/>
    <property type="evidence" value="ECO:0007669"/>
    <property type="project" value="TreeGrafter"/>
</dbReference>
<dbReference type="InterPro" id="IPR014001">
    <property type="entry name" value="Helicase_ATP-bd"/>
</dbReference>
<dbReference type="SMART" id="SM01176">
    <property type="entry name" value="DUF4208"/>
    <property type="match status" value="1"/>
</dbReference>
<dbReference type="InterPro" id="IPR027417">
    <property type="entry name" value="P-loop_NTPase"/>
</dbReference>
<accession>A0A0L0G9X6</accession>
<gene>
    <name evidence="13" type="ORF">SARC_02030</name>
</gene>
<feature type="compositionally biased region" description="Basic and acidic residues" evidence="9">
    <location>
        <begin position="1225"/>
        <end position="1238"/>
    </location>
</feature>
<dbReference type="GeneID" id="25902534"/>
<dbReference type="InterPro" id="IPR056302">
    <property type="entry name" value="CHD1-2/Hrp3_HTH"/>
</dbReference>
<evidence type="ECO:0000259" key="10">
    <source>
        <dbReference type="PROSITE" id="PS50013"/>
    </source>
</evidence>
<dbReference type="InterPro" id="IPR016197">
    <property type="entry name" value="Chromo-like_dom_sf"/>
</dbReference>
<dbReference type="Pfam" id="PF00271">
    <property type="entry name" value="Helicase_C"/>
    <property type="match status" value="1"/>
</dbReference>
<dbReference type="GO" id="GO:0042393">
    <property type="term" value="F:histone binding"/>
    <property type="evidence" value="ECO:0007669"/>
    <property type="project" value="TreeGrafter"/>
</dbReference>
<dbReference type="PROSITE" id="PS51194">
    <property type="entry name" value="HELICASE_CTER"/>
    <property type="match status" value="1"/>
</dbReference>
<evidence type="ECO:0000256" key="1">
    <source>
        <dbReference type="ARBA" id="ARBA00004123"/>
    </source>
</evidence>
<feature type="compositionally biased region" description="Basic and acidic residues" evidence="9">
    <location>
        <begin position="1581"/>
        <end position="1626"/>
    </location>
</feature>
<feature type="compositionally biased region" description="Polar residues" evidence="9">
    <location>
        <begin position="1239"/>
        <end position="1255"/>
    </location>
</feature>
<feature type="domain" description="Helicase C-terminal" evidence="12">
    <location>
        <begin position="567"/>
        <end position="718"/>
    </location>
</feature>
<dbReference type="GO" id="GO:0000785">
    <property type="term" value="C:chromatin"/>
    <property type="evidence" value="ECO:0007669"/>
    <property type="project" value="TreeGrafter"/>
</dbReference>
<feature type="compositionally biased region" description="Basic and acidic residues" evidence="9">
    <location>
        <begin position="1740"/>
        <end position="1771"/>
    </location>
</feature>
<dbReference type="GO" id="GO:0003677">
    <property type="term" value="F:DNA binding"/>
    <property type="evidence" value="ECO:0007669"/>
    <property type="project" value="UniProtKB-KW"/>
</dbReference>
<evidence type="ECO:0000256" key="7">
    <source>
        <dbReference type="ARBA" id="ARBA00023125"/>
    </source>
</evidence>
<feature type="compositionally biased region" description="Basic and acidic residues" evidence="9">
    <location>
        <begin position="1360"/>
        <end position="1401"/>
    </location>
</feature>
<evidence type="ECO:0000313" key="14">
    <source>
        <dbReference type="Proteomes" id="UP000054560"/>
    </source>
</evidence>
<feature type="compositionally biased region" description="Basic and acidic residues" evidence="9">
    <location>
        <begin position="1258"/>
        <end position="1284"/>
    </location>
</feature>
<dbReference type="InterPro" id="IPR000330">
    <property type="entry name" value="SNF2_N"/>
</dbReference>
<keyword evidence="7" id="KW-0238">DNA-binding</keyword>
<dbReference type="InterPro" id="IPR049730">
    <property type="entry name" value="SNF2/RAD54-like_C"/>
</dbReference>
<dbReference type="Pfam" id="PF00176">
    <property type="entry name" value="SNF2-rel_dom"/>
    <property type="match status" value="2"/>
</dbReference>
<dbReference type="PANTHER" id="PTHR45623">
    <property type="entry name" value="CHROMODOMAIN-HELICASE-DNA-BINDING PROTEIN 3-RELATED-RELATED"/>
    <property type="match status" value="1"/>
</dbReference>
<evidence type="ECO:0000256" key="5">
    <source>
        <dbReference type="ARBA" id="ARBA00022801"/>
    </source>
</evidence>
<dbReference type="SUPFAM" id="SSF54160">
    <property type="entry name" value="Chromo domain-like"/>
    <property type="match status" value="2"/>
</dbReference>
<dbReference type="PROSITE" id="PS50013">
    <property type="entry name" value="CHROMO_2"/>
    <property type="match status" value="2"/>
</dbReference>
<feature type="compositionally biased region" description="Basic residues" evidence="9">
    <location>
        <begin position="1331"/>
        <end position="1359"/>
    </location>
</feature>
<keyword evidence="8" id="KW-0539">Nucleus</keyword>
<dbReference type="Gene3D" id="2.40.50.40">
    <property type="match status" value="2"/>
</dbReference>
<dbReference type="Proteomes" id="UP000054560">
    <property type="component" value="Unassembled WGS sequence"/>
</dbReference>
<dbReference type="SUPFAM" id="SSF52540">
    <property type="entry name" value="P-loop containing nucleoside triphosphate hydrolases"/>
    <property type="match status" value="2"/>
</dbReference>
<protein>
    <recommendedName>
        <fullName evidence="15">Chromodomain-helicase-DNA-binding protein 1</fullName>
    </recommendedName>
</protein>
<comment type="subcellular location">
    <subcellularLocation>
        <location evidence="1">Nucleus</location>
    </subcellularLocation>
</comment>
<dbReference type="Gene3D" id="3.40.50.10810">
    <property type="entry name" value="Tandem AAA-ATPase domain"/>
    <property type="match status" value="2"/>
</dbReference>
<dbReference type="InterPro" id="IPR001650">
    <property type="entry name" value="Helicase_C-like"/>
</dbReference>
<evidence type="ECO:0008006" key="15">
    <source>
        <dbReference type="Google" id="ProtNLM"/>
    </source>
</evidence>
<evidence type="ECO:0000256" key="9">
    <source>
        <dbReference type="SAM" id="MobiDB-lite"/>
    </source>
</evidence>
<dbReference type="EMBL" id="KQ241683">
    <property type="protein sequence ID" value="KNC85805.1"/>
    <property type="molecule type" value="Genomic_DNA"/>
</dbReference>
<name>A0A0L0G9X6_9EUKA</name>
<feature type="region of interest" description="Disordered" evidence="9">
    <location>
        <begin position="1205"/>
        <end position="1784"/>
    </location>
</feature>
<dbReference type="PANTHER" id="PTHR45623:SF14">
    <property type="entry name" value="CHROMODOMAIN-HELICASE-DNA-BINDING PROTEIN 1"/>
    <property type="match status" value="1"/>
</dbReference>
<dbReference type="InterPro" id="IPR025260">
    <property type="entry name" value="CHD1-like_C"/>
</dbReference>
<comment type="similarity">
    <text evidence="2">Belongs to the SNF2/RAD54 helicase family.</text>
</comment>
<dbReference type="SMART" id="SM00487">
    <property type="entry name" value="DEXDc"/>
    <property type="match status" value="1"/>
</dbReference>
<feature type="compositionally biased region" description="Basic residues" evidence="9">
    <location>
        <begin position="1285"/>
        <end position="1296"/>
    </location>
</feature>
<feature type="compositionally biased region" description="Low complexity" evidence="9">
    <location>
        <begin position="1409"/>
        <end position="1430"/>
    </location>
</feature>
<dbReference type="InterPro" id="IPR023780">
    <property type="entry name" value="Chromo_domain"/>
</dbReference>
<sequence>MQLHKLCSAEDGEEIEDTRPNIDKILGKKLGSEMDDIEDDLIGGIPLAHYSHKLSYNGKQDKEASQGRVYYNIKWQGRSHRHNTWNSAVQLKTAHAGQGVKGLGKLQNYITEDTNYSQWLQTAPKEEVEYAEVERQMIASLNLTHTRLERVVAERTVYASDDGLAEEVDEDDSSYDEDRETKHMFLCKWEGLPYEECTWEYEDEIANDQHLVDAFLDREEANTLPTPNCAALKKRPKFKELKTQPNYIGKMLSEKDKKLASDAKETDEEGPKELIMRDYQLEGLNWIVHNWCQDHSAILADEMGLGKTIQAFDEWTPDLNVITYLGNKQSRKIIRDHEFYTSTANRKKKYVKFNVLLTSYEIVSKDASVLLPFKWASLLVDEAHRLKNHESQLHNVLASFSTNHRLLVTGTPLQNSLKELWALLKFIEPGRFPTWEDFEDEFGTDLQSSKIVKLQDQELKQLMIRRVKKDVEKSLPNKVERILSVNMGSLQREYYRHIINKNYSVLRKGNNRGTLLNTMIEMKKCCNHPFLVKEPEFEDTNTGDMTASERNIDRLNALVKNSGKLVLLDKLLMRLKETGHRVLIFSQMVRMLDIISEYLRLRGFIFQRLDGCTKNEQRKQAMDHFNAPGSVDFCFILSTRAGGLGINLATADTVIIFDSDWNPQNDLQAEARAHRIGQKKVVNIYRLVTKDSVEENVLKRAKQKLVLDHVVIQSMDSSGHAVVGKRGKDAPNFDKTEISQMMKVGAESLYEEDGDSKATKNLEEMDLDAILSRADVLAEEEDRSATAEFLSQFNTVSFVQDEKEWEDIIPEHAMDKILEDEKTRQFEEEEKERYALITFGSRERKPVVYADAQAEAAVATVKNKAKAKDTKAPAKGSLDSEAMEEGDAKKMLRGVRKYPNIVCRIDDIADETNMTNKNIAGLQEMALMYMADFDRVDEQLNGEPTVTPTAPNGTDGDKNAAALPNEGYLTGVGTRVLQELGRRDRDSCLLGQRLSNFQRFRLHNMRGVQKWNCKWGVADDARLMFGVYKWGFNNWETIKDDPECEMADKVLQDDVPPQTSHLQQRGMSLLKHLSHTQTKPQVKTTTTATAKSKKTVKKTVSRTSSTMPDDKEVEFIAECKKTMYDVRKHLKAMGKLSAKATHSVDLSKDPELIKHLLVVGDHITRVVSAISSEADRATTTQRLWTFSANYHPIEDPKKLQDYYMRKSGKSKVRSDSTSISKSKSKSKDKSRGTDDYQPHKQSPQAKQTAHATITADSHAADNEHSAKRSRSRDRSRSVDRSRSRSRERHRSKRSRSRAGSTLRSRSTSRDRYATTSNARDSTRAHTDAQHRHSRSPPRRNLRSRSRSRSRSRARTHSRSRSRDRANYRSARDGEGDAEKHASDAERSAKHLSDDDMDISDRDGEDVAYDTAQDTQDTQHTQHTQQDSATSAREHSHSPSGAQAQARHDSDHDKHADSEVDAANKWSRQREGSAHPRESGEESDGHHTHTDQGHSPTHTHSPSHTRARERSYSRSPRAAQERAASRSPQKRRITLSPELRGGSPPPIRSQESPGRPRRRHGHSRSLSPSKPHRNSSPAKHGTGTDRLRDTSRERGRSRERDRSLSKERDWDRAGERSRDRKRGDSHKPHSHRRPSSIDRDRNSAESGGNNRSPAKASSARLAVRSSNSYRNTHTSGTRSRSRSRSRSRMPKRDGKRDDHRYKEQGRSSDRAPDAKGEESIDRDRDDNKGSVHDNTTTSSRPSERGRERERERDRDRDYTREKGHRRRDSDAHRIRHRTSGTSHDC</sequence>
<dbReference type="GO" id="GO:0005634">
    <property type="term" value="C:nucleus"/>
    <property type="evidence" value="ECO:0007669"/>
    <property type="project" value="UniProtKB-SubCell"/>
</dbReference>
<dbReference type="InterPro" id="IPR000953">
    <property type="entry name" value="Chromo/chromo_shadow_dom"/>
</dbReference>
<evidence type="ECO:0000256" key="8">
    <source>
        <dbReference type="ARBA" id="ARBA00023242"/>
    </source>
</evidence>
<dbReference type="InterPro" id="IPR002464">
    <property type="entry name" value="DNA/RNA_helicase_DEAH_CS"/>
</dbReference>
<dbReference type="SMART" id="SM00298">
    <property type="entry name" value="CHROMO"/>
    <property type="match status" value="2"/>
</dbReference>
<dbReference type="GO" id="GO:0140658">
    <property type="term" value="F:ATP-dependent chromatin remodeler activity"/>
    <property type="evidence" value="ECO:0007669"/>
    <property type="project" value="TreeGrafter"/>
</dbReference>
<keyword evidence="14" id="KW-1185">Reference proteome</keyword>
<dbReference type="Gene3D" id="3.40.50.300">
    <property type="entry name" value="P-loop containing nucleotide triphosphate hydrolases"/>
    <property type="match status" value="1"/>
</dbReference>
<feature type="compositionally biased region" description="Basic residues" evidence="9">
    <location>
        <begin position="1678"/>
        <end position="1688"/>
    </location>
</feature>
<feature type="domain" description="Chromo" evidence="10">
    <location>
        <begin position="146"/>
        <end position="227"/>
    </location>
</feature>
<dbReference type="PROSITE" id="PS00690">
    <property type="entry name" value="DEAH_ATP_HELICASE"/>
    <property type="match status" value="1"/>
</dbReference>
<dbReference type="Pfam" id="PF23588">
    <property type="entry name" value="HTH_CHD1_Hrp3"/>
    <property type="match status" value="1"/>
</dbReference>
<evidence type="ECO:0000256" key="4">
    <source>
        <dbReference type="ARBA" id="ARBA00022741"/>
    </source>
</evidence>
<dbReference type="SMART" id="SM00490">
    <property type="entry name" value="HELICc"/>
    <property type="match status" value="1"/>
</dbReference>
<dbReference type="InterPro" id="IPR038718">
    <property type="entry name" value="SNF2-like_sf"/>
</dbReference>
<evidence type="ECO:0000256" key="3">
    <source>
        <dbReference type="ARBA" id="ARBA00022737"/>
    </source>
</evidence>
<evidence type="ECO:0000259" key="12">
    <source>
        <dbReference type="PROSITE" id="PS51194"/>
    </source>
</evidence>
<dbReference type="GO" id="GO:0034728">
    <property type="term" value="P:nucleosome organization"/>
    <property type="evidence" value="ECO:0007669"/>
    <property type="project" value="TreeGrafter"/>
</dbReference>
<feature type="compositionally biased region" description="Basic and acidic residues" evidence="9">
    <location>
        <begin position="1320"/>
        <end position="1330"/>
    </location>
</feature>
<feature type="compositionally biased region" description="Basic and acidic residues" evidence="9">
    <location>
        <begin position="1445"/>
        <end position="1457"/>
    </location>
</feature>
<feature type="compositionally biased region" description="Basic and acidic residues" evidence="9">
    <location>
        <begin position="1689"/>
        <end position="1730"/>
    </location>
</feature>
<keyword evidence="6" id="KW-0067">ATP-binding</keyword>
<keyword evidence="4" id="KW-0547">Nucleotide-binding</keyword>
<evidence type="ECO:0000313" key="13">
    <source>
        <dbReference type="EMBL" id="KNC85805.1"/>
    </source>
</evidence>
<dbReference type="OrthoDB" id="5857104at2759"/>
<organism evidence="13 14">
    <name type="scientific">Sphaeroforma arctica JP610</name>
    <dbReference type="NCBI Taxonomy" id="667725"/>
    <lineage>
        <taxon>Eukaryota</taxon>
        <taxon>Ichthyosporea</taxon>
        <taxon>Ichthyophonida</taxon>
        <taxon>Sphaeroforma</taxon>
    </lineage>
</organism>
<dbReference type="CDD" id="cd18793">
    <property type="entry name" value="SF2_C_SNF"/>
    <property type="match status" value="1"/>
</dbReference>
<dbReference type="eggNOG" id="KOG0384">
    <property type="taxonomic scope" value="Eukaryota"/>
</dbReference>
<evidence type="ECO:0000256" key="6">
    <source>
        <dbReference type="ARBA" id="ARBA00022840"/>
    </source>
</evidence>
<evidence type="ECO:0000256" key="2">
    <source>
        <dbReference type="ARBA" id="ARBA00007025"/>
    </source>
</evidence>
<dbReference type="GO" id="GO:0003682">
    <property type="term" value="F:chromatin binding"/>
    <property type="evidence" value="ECO:0007669"/>
    <property type="project" value="TreeGrafter"/>
</dbReference>
<reference evidence="13 14" key="1">
    <citation type="submission" date="2011-02" db="EMBL/GenBank/DDBJ databases">
        <title>The Genome Sequence of Sphaeroforma arctica JP610.</title>
        <authorList>
            <consortium name="The Broad Institute Genome Sequencing Platform"/>
            <person name="Russ C."/>
            <person name="Cuomo C."/>
            <person name="Young S.K."/>
            <person name="Zeng Q."/>
            <person name="Gargeya S."/>
            <person name="Alvarado L."/>
            <person name="Berlin A."/>
            <person name="Chapman S.B."/>
            <person name="Chen Z."/>
            <person name="Freedman E."/>
            <person name="Gellesch M."/>
            <person name="Goldberg J."/>
            <person name="Griggs A."/>
            <person name="Gujja S."/>
            <person name="Heilman E."/>
            <person name="Heiman D."/>
            <person name="Howarth C."/>
            <person name="Mehta T."/>
            <person name="Neiman D."/>
            <person name="Pearson M."/>
            <person name="Roberts A."/>
            <person name="Saif S."/>
            <person name="Shea T."/>
            <person name="Shenoy N."/>
            <person name="Sisk P."/>
            <person name="Stolte C."/>
            <person name="Sykes S."/>
            <person name="White J."/>
            <person name="Yandava C."/>
            <person name="Burger G."/>
            <person name="Gray M.W."/>
            <person name="Holland P.W.H."/>
            <person name="King N."/>
            <person name="Lang F.B.F."/>
            <person name="Roger A.J."/>
            <person name="Ruiz-Trillo I."/>
            <person name="Haas B."/>
            <person name="Nusbaum C."/>
            <person name="Birren B."/>
        </authorList>
    </citation>
    <scope>NUCLEOTIDE SEQUENCE [LARGE SCALE GENOMIC DNA]</scope>
    <source>
        <strain evidence="13 14">JP610</strain>
    </source>
</reference>
<keyword evidence="3" id="KW-0677">Repeat</keyword>
<feature type="compositionally biased region" description="Polar residues" evidence="9">
    <location>
        <begin position="1663"/>
        <end position="1676"/>
    </location>
</feature>
<dbReference type="Pfam" id="PF13907">
    <property type="entry name" value="CHD1-like_C"/>
    <property type="match status" value="1"/>
</dbReference>
<feature type="compositionally biased region" description="Basic and acidic residues" evidence="9">
    <location>
        <begin position="1467"/>
        <end position="1491"/>
    </location>
</feature>
<dbReference type="RefSeq" id="XP_014159707.1">
    <property type="nucleotide sequence ID" value="XM_014304232.1"/>
</dbReference>
<dbReference type="Gene3D" id="1.10.10.60">
    <property type="entry name" value="Homeodomain-like"/>
    <property type="match status" value="1"/>
</dbReference>
<dbReference type="GO" id="GO:0005524">
    <property type="term" value="F:ATP binding"/>
    <property type="evidence" value="ECO:0007669"/>
    <property type="project" value="UniProtKB-KW"/>
</dbReference>
<dbReference type="STRING" id="667725.A0A0L0G9X6"/>
<evidence type="ECO:0000259" key="11">
    <source>
        <dbReference type="PROSITE" id="PS51192"/>
    </source>
</evidence>
<proteinExistence type="inferred from homology"/>
<keyword evidence="5" id="KW-0378">Hydrolase</keyword>
<dbReference type="Pfam" id="PF00385">
    <property type="entry name" value="Chromo"/>
    <property type="match status" value="1"/>
</dbReference>
<feature type="domain" description="Helicase ATP-binding" evidence="11">
    <location>
        <begin position="288"/>
        <end position="430"/>
    </location>
</feature>
<dbReference type="CDD" id="cd18659">
    <property type="entry name" value="CD2_tandem"/>
    <property type="match status" value="1"/>
</dbReference>
<feature type="domain" description="Chromo" evidence="10">
    <location>
        <begin position="49"/>
        <end position="92"/>
    </location>
</feature>